<feature type="region of interest" description="Disordered" evidence="1">
    <location>
        <begin position="607"/>
        <end position="686"/>
    </location>
</feature>
<feature type="compositionally biased region" description="Acidic residues" evidence="1">
    <location>
        <begin position="671"/>
        <end position="682"/>
    </location>
</feature>
<protein>
    <submittedName>
        <fullName evidence="2">Uncharacterized protein</fullName>
    </submittedName>
</protein>
<dbReference type="AlphaFoldDB" id="A0A9P1D9X4"/>
<dbReference type="EMBL" id="CAMXCT030003709">
    <property type="protein sequence ID" value="CAL4793169.1"/>
    <property type="molecule type" value="Genomic_DNA"/>
</dbReference>
<evidence type="ECO:0000313" key="4">
    <source>
        <dbReference type="Proteomes" id="UP001152797"/>
    </source>
</evidence>
<dbReference type="EMBL" id="CAMXCT020003709">
    <property type="protein sequence ID" value="CAL1159232.1"/>
    <property type="molecule type" value="Genomic_DNA"/>
</dbReference>
<accession>A0A9P1D9X4</accession>
<evidence type="ECO:0000256" key="1">
    <source>
        <dbReference type="SAM" id="MobiDB-lite"/>
    </source>
</evidence>
<comment type="caution">
    <text evidence="2">The sequence shown here is derived from an EMBL/GenBank/DDBJ whole genome shotgun (WGS) entry which is preliminary data.</text>
</comment>
<feature type="compositionally biased region" description="Acidic residues" evidence="1">
    <location>
        <begin position="653"/>
        <end position="663"/>
    </location>
</feature>
<keyword evidence="4" id="KW-1185">Reference proteome</keyword>
<evidence type="ECO:0000313" key="2">
    <source>
        <dbReference type="EMBL" id="CAI4005857.1"/>
    </source>
</evidence>
<feature type="compositionally biased region" description="Basic residues" evidence="1">
    <location>
        <begin position="633"/>
        <end position="649"/>
    </location>
</feature>
<dbReference type="Proteomes" id="UP001152797">
    <property type="component" value="Unassembled WGS sequence"/>
</dbReference>
<reference evidence="2" key="1">
    <citation type="submission" date="2022-10" db="EMBL/GenBank/DDBJ databases">
        <authorList>
            <person name="Chen Y."/>
            <person name="Dougan E. K."/>
            <person name="Chan C."/>
            <person name="Rhodes N."/>
            <person name="Thang M."/>
        </authorList>
    </citation>
    <scope>NUCLEOTIDE SEQUENCE</scope>
</reference>
<evidence type="ECO:0000313" key="3">
    <source>
        <dbReference type="EMBL" id="CAL4793169.1"/>
    </source>
</evidence>
<organism evidence="2">
    <name type="scientific">Cladocopium goreaui</name>
    <dbReference type="NCBI Taxonomy" id="2562237"/>
    <lineage>
        <taxon>Eukaryota</taxon>
        <taxon>Sar</taxon>
        <taxon>Alveolata</taxon>
        <taxon>Dinophyceae</taxon>
        <taxon>Suessiales</taxon>
        <taxon>Symbiodiniaceae</taxon>
        <taxon>Cladocopium</taxon>
    </lineage>
</organism>
<reference evidence="3 4" key="2">
    <citation type="submission" date="2024-05" db="EMBL/GenBank/DDBJ databases">
        <authorList>
            <person name="Chen Y."/>
            <person name="Shah S."/>
            <person name="Dougan E. K."/>
            <person name="Thang M."/>
            <person name="Chan C."/>
        </authorList>
    </citation>
    <scope>NUCLEOTIDE SEQUENCE [LARGE SCALE GENOMIC DNA]</scope>
</reference>
<gene>
    <name evidence="2" type="ORF">C1SCF055_LOCUS31544</name>
</gene>
<feature type="compositionally biased region" description="Basic residues" evidence="1">
    <location>
        <begin position="542"/>
        <end position="554"/>
    </location>
</feature>
<name>A0A9P1D9X4_9DINO</name>
<feature type="region of interest" description="Disordered" evidence="1">
    <location>
        <begin position="527"/>
        <end position="556"/>
    </location>
</feature>
<sequence>MPNQELGHTTAEKQKPSPLQFLADFRNAINIEKRLAKAGSKTNLKDLLAKVVAEYNRLTLDSDLNAVMKAADSDFDWKRISFVLEVQFAYCSRVADEWNVILGTRLWLEGSEKSMAKKRAKLVKQLEECHNKAWDIVNNFMVNNVQMFCGTALNGISTIMPEVSSWVTSTLNDVAEVRDSSDHLVVLWANLPTCGIISAAKLDFVISFLTNQLEKHKRNGAALIIHPNRAAQAHAAKTRESVYGKRDGALQGLALIYKDKGNAVRFTPGWKTGVIREVEMLARSDMFKPDASMGGRPHLGRAFTDIQEMKQEIADGNRMMCGSMMVDGQSDSLVTRVANEVYNSCRNHTLDLPNFPQFDPILDALKQGSDDVQQKPFQVCRHVGGSLVVLQAYAQKWLDLEQTQCRAHDIVSKHNEKYNPDGVFVATERTEEDDGNERPAKRIKEASECMQDSAGRWFPFRVKLDTVFVLEKKNLPEHVGKLDVVEQPTTFAHLLRALEVNLGLSHHKLSPGAPVSVESEKPIIFLMDDPKDDPEVEEEKPKKKKKNKRNSKGAKSKDITFKNFGAGVSVSTLKQGSKLEIAWRARPVAVLAGALAIGEQTVRLLDHHLPPRPTSSEESSPADKEKNQTGQKQPKKPRKETKQSKKKTKKQFEEEEEDDEDVDADHQHVLDEEDDDDGDLDGLGDLLGQSLNIVHCHLNPLSGLASFGSPAEF</sequence>
<dbReference type="EMBL" id="CAMXCT010003709">
    <property type="protein sequence ID" value="CAI4005857.1"/>
    <property type="molecule type" value="Genomic_DNA"/>
</dbReference>
<proteinExistence type="predicted"/>